<accession>A0ACC2EA29</accession>
<keyword evidence="2" id="KW-1185">Reference proteome</keyword>
<comment type="caution">
    <text evidence="1">The sequence shown here is derived from an EMBL/GenBank/DDBJ whole genome shotgun (WGS) entry which is preliminary data.</text>
</comment>
<reference evidence="2" key="1">
    <citation type="journal article" date="2024" name="Proc. Natl. Acad. Sci. U.S.A.">
        <title>Extraordinary preservation of gene collinearity over three hundred million years revealed in homosporous lycophytes.</title>
        <authorList>
            <person name="Li C."/>
            <person name="Wickell D."/>
            <person name="Kuo L.Y."/>
            <person name="Chen X."/>
            <person name="Nie B."/>
            <person name="Liao X."/>
            <person name="Peng D."/>
            <person name="Ji J."/>
            <person name="Jenkins J."/>
            <person name="Williams M."/>
            <person name="Shu S."/>
            <person name="Plott C."/>
            <person name="Barry K."/>
            <person name="Rajasekar S."/>
            <person name="Grimwood J."/>
            <person name="Han X."/>
            <person name="Sun S."/>
            <person name="Hou Z."/>
            <person name="He W."/>
            <person name="Dai G."/>
            <person name="Sun C."/>
            <person name="Schmutz J."/>
            <person name="Leebens-Mack J.H."/>
            <person name="Li F.W."/>
            <person name="Wang L."/>
        </authorList>
    </citation>
    <scope>NUCLEOTIDE SEQUENCE [LARGE SCALE GENOMIC DNA]</scope>
    <source>
        <strain evidence="2">cv. PW_Plant_1</strain>
    </source>
</reference>
<gene>
    <name evidence="1" type="ORF">O6H91_03G107000</name>
</gene>
<organism evidence="1 2">
    <name type="scientific">Diphasiastrum complanatum</name>
    <name type="common">Issler's clubmoss</name>
    <name type="synonym">Lycopodium complanatum</name>
    <dbReference type="NCBI Taxonomy" id="34168"/>
    <lineage>
        <taxon>Eukaryota</taxon>
        <taxon>Viridiplantae</taxon>
        <taxon>Streptophyta</taxon>
        <taxon>Embryophyta</taxon>
        <taxon>Tracheophyta</taxon>
        <taxon>Lycopodiopsida</taxon>
        <taxon>Lycopodiales</taxon>
        <taxon>Lycopodiaceae</taxon>
        <taxon>Lycopodioideae</taxon>
        <taxon>Diphasiastrum</taxon>
    </lineage>
</organism>
<protein>
    <submittedName>
        <fullName evidence="1">Uncharacterized protein</fullName>
    </submittedName>
</protein>
<name>A0ACC2EA29_DIPCM</name>
<evidence type="ECO:0000313" key="2">
    <source>
        <dbReference type="Proteomes" id="UP001162992"/>
    </source>
</evidence>
<dbReference type="Proteomes" id="UP001162992">
    <property type="component" value="Chromosome 3"/>
</dbReference>
<proteinExistence type="predicted"/>
<evidence type="ECO:0000313" key="1">
    <source>
        <dbReference type="EMBL" id="KAJ7563364.1"/>
    </source>
</evidence>
<sequence>MAVAGQDIGWVGKKPLRRLGGMADALAMATELGYSVPQEDAIAVQNGSALGGSDKSEALVRVLRELTSVQRNLANLQVELQGRQDDESVAHLTHVSEIEKKSQILARTTKILKDVILNKDRIIARLQQPYSLDCIPVETEYQRQFAELLLKAAGDYGGLTAAISDLQWSQSFKDPPTIWGELLRPIPVALASCTRYYEALSSMREAVSTLYKTRVKCTNGGTPSKNVSCISEKADSECITPQSWNQECHNPHEPNSDDLLIRNRVRLKELNPSVEESESSVDGSHADSNIDSSKQRRMSWPPSTSVSMKFRLEVGSGRKFLITHGSAK</sequence>
<dbReference type="EMBL" id="CM055094">
    <property type="protein sequence ID" value="KAJ7563364.1"/>
    <property type="molecule type" value="Genomic_DNA"/>
</dbReference>